<dbReference type="EMBL" id="AFVZ01000001">
    <property type="protein sequence ID" value="EHN58185.1"/>
    <property type="molecule type" value="Genomic_DNA"/>
</dbReference>
<dbReference type="RefSeq" id="WP_007744278.1">
    <property type="nucleotide sequence ID" value="NZ_CM001398.1"/>
</dbReference>
<reference evidence="1 2" key="1">
    <citation type="journal article" date="2012" name="PLoS ONE">
        <title>Functional divergence in the genus oenococcus as predicted by genome sequencing of the newly-described species, Oenococcus kitaharae.</title>
        <authorList>
            <person name="Borneman A.R."/>
            <person name="McCarthy J.M."/>
            <person name="Chambers P.J."/>
            <person name="Bartowsky E.J."/>
        </authorList>
    </citation>
    <scope>NUCLEOTIDE SEQUENCE [LARGE SCALE GENOMIC DNA]</scope>
    <source>
        <strain evidence="2">DSM17330</strain>
    </source>
</reference>
<dbReference type="OrthoDB" id="2287900at2"/>
<organism evidence="1 2">
    <name type="scientific">Oenococcus kitaharae DSM 17330</name>
    <dbReference type="NCBI Taxonomy" id="1045004"/>
    <lineage>
        <taxon>Bacteria</taxon>
        <taxon>Bacillati</taxon>
        <taxon>Bacillota</taxon>
        <taxon>Bacilli</taxon>
        <taxon>Lactobacillales</taxon>
        <taxon>Lactobacillaceae</taxon>
        <taxon>Oenococcus</taxon>
    </lineage>
</organism>
<protein>
    <submittedName>
        <fullName evidence="1">Tryptophan synthase subunit beta</fullName>
    </submittedName>
</protein>
<dbReference type="Proteomes" id="UP000004959">
    <property type="component" value="Chromosome"/>
</dbReference>
<sequence>MTAQTFQDYENLLNQNYKDAVATLLARYDPATDNYFKETSYQRFLDGKIKSLAKGQISRTAEGLYCHHIDENKFLNMANPSYIRGQKIPFSYQEKDRLAYYNLIEYLVLHALISSETKYHFGYPGLIAYLQSSVIAWYINGIKPEKSWERKYHEKLSSQVIKQLYC</sequence>
<keyword evidence="2" id="KW-1185">Reference proteome</keyword>
<dbReference type="eggNOG" id="ENOG5031QSR">
    <property type="taxonomic scope" value="Bacteria"/>
</dbReference>
<accession>G9WIP6</accession>
<gene>
    <name evidence="1" type="ORF">OKIT_0056</name>
</gene>
<comment type="caution">
    <text evidence="1">The sequence shown here is derived from an EMBL/GenBank/DDBJ whole genome shotgun (WGS) entry which is preliminary data.</text>
</comment>
<evidence type="ECO:0000313" key="2">
    <source>
        <dbReference type="Proteomes" id="UP000004959"/>
    </source>
</evidence>
<dbReference type="AlphaFoldDB" id="G9WIP6"/>
<proteinExistence type="predicted"/>
<name>G9WIP6_9LACO</name>
<evidence type="ECO:0000313" key="1">
    <source>
        <dbReference type="EMBL" id="EHN58185.1"/>
    </source>
</evidence>
<dbReference type="HOGENOM" id="CLU_083851_1_0_9"/>